<keyword evidence="6 7" id="KW-0456">Lyase</keyword>
<dbReference type="InterPro" id="IPR018297">
    <property type="entry name" value="A/G_cyclase_CS"/>
</dbReference>
<reference evidence="11" key="1">
    <citation type="submission" date="2015-02" db="EMBL/GenBank/DDBJ databases">
        <authorList>
            <person name="Chooi Y.-H."/>
        </authorList>
    </citation>
    <scope>NUCLEOTIDE SEQUENCE [LARGE SCALE GENOMIC DNA]</scope>
    <source>
        <strain evidence="11">strain Y</strain>
    </source>
</reference>
<dbReference type="Gene3D" id="3.30.70.1230">
    <property type="entry name" value="Nucleotide cyclase"/>
    <property type="match status" value="1"/>
</dbReference>
<evidence type="ECO:0000256" key="4">
    <source>
        <dbReference type="ARBA" id="ARBA00022989"/>
    </source>
</evidence>
<dbReference type="GO" id="GO:0009190">
    <property type="term" value="P:cyclic nucleotide biosynthetic process"/>
    <property type="evidence" value="ECO:0007669"/>
    <property type="project" value="InterPro"/>
</dbReference>
<keyword evidence="11" id="KW-1185">Reference proteome</keyword>
<dbReference type="GO" id="GO:0016020">
    <property type="term" value="C:membrane"/>
    <property type="evidence" value="ECO:0007669"/>
    <property type="project" value="UniProtKB-SubCell"/>
</dbReference>
<comment type="subcellular location">
    <subcellularLocation>
        <location evidence="1">Membrane</location>
    </subcellularLocation>
</comment>
<evidence type="ECO:0000259" key="9">
    <source>
        <dbReference type="PROSITE" id="PS50125"/>
    </source>
</evidence>
<dbReference type="PANTHER" id="PTHR11920">
    <property type="entry name" value="GUANYLYL CYCLASE"/>
    <property type="match status" value="1"/>
</dbReference>
<dbReference type="InterPro" id="IPR029787">
    <property type="entry name" value="Nucleotide_cyclase"/>
</dbReference>
<proteinExistence type="inferred from homology"/>
<feature type="transmembrane region" description="Helical" evidence="8">
    <location>
        <begin position="132"/>
        <end position="149"/>
    </location>
</feature>
<keyword evidence="2 8" id="KW-0812">Transmembrane</keyword>
<evidence type="ECO:0000256" key="2">
    <source>
        <dbReference type="ARBA" id="ARBA00022692"/>
    </source>
</evidence>
<evidence type="ECO:0000256" key="8">
    <source>
        <dbReference type="SAM" id="Phobius"/>
    </source>
</evidence>
<dbReference type="SUPFAM" id="SSF55073">
    <property type="entry name" value="Nucleotide cyclase"/>
    <property type="match status" value="1"/>
</dbReference>
<dbReference type="KEGG" id="fiy:BN1229_v1_1984"/>
<dbReference type="GO" id="GO:0035556">
    <property type="term" value="P:intracellular signal transduction"/>
    <property type="evidence" value="ECO:0007669"/>
    <property type="project" value="InterPro"/>
</dbReference>
<feature type="transmembrane region" description="Helical" evidence="8">
    <location>
        <begin position="50"/>
        <end position="69"/>
    </location>
</feature>
<comment type="similarity">
    <text evidence="7">Belongs to the adenylyl cyclase class-4/guanylyl cyclase family.</text>
</comment>
<dbReference type="GO" id="GO:0000166">
    <property type="term" value="F:nucleotide binding"/>
    <property type="evidence" value="ECO:0007669"/>
    <property type="project" value="UniProtKB-KW"/>
</dbReference>
<gene>
    <name evidence="10" type="ORF">YBN1229_v1_1984</name>
</gene>
<feature type="transmembrane region" description="Helical" evidence="8">
    <location>
        <begin position="191"/>
        <end position="210"/>
    </location>
</feature>
<dbReference type="PROSITE" id="PS00452">
    <property type="entry name" value="GUANYLATE_CYCLASE_1"/>
    <property type="match status" value="1"/>
</dbReference>
<evidence type="ECO:0000256" key="6">
    <source>
        <dbReference type="ARBA" id="ARBA00023239"/>
    </source>
</evidence>
<protein>
    <submittedName>
        <fullName evidence="10">Guanylate cyclase</fullName>
    </submittedName>
</protein>
<evidence type="ECO:0000313" key="11">
    <source>
        <dbReference type="Proteomes" id="UP000033187"/>
    </source>
</evidence>
<dbReference type="GO" id="GO:0004016">
    <property type="term" value="F:adenylate cyclase activity"/>
    <property type="evidence" value="ECO:0007669"/>
    <property type="project" value="UniProtKB-ARBA"/>
</dbReference>
<dbReference type="Proteomes" id="UP000033187">
    <property type="component" value="Chromosome 1"/>
</dbReference>
<sequence length="445" mass="48773">MDRLSNFLKWAGAALRKGFGAKRLARLRSSVRWIVEAGTQGYPPDTKRRLVVMNLIAYLIAFSTAGYAIQHSFLDFEKYGPVIGLNLALLLTACLVPFSHRLNELAGAFLIIGSEYVALLAFTAYLGHTSGLHLQYFIAAAATFVVFGVKRWRLILPLVIIAVALHLYAWFNFPREAALIDAPSDILDGIYIQAAVTTGALIAAAIYYAFSLAEAAKAETDVLLRNILPDDVVERLKANPGTAIADSIPEASILFTDISGFVALSRELGASQIVSLLNRIVSEFDALAEKHGVEKIKTIGDAYMVAAGVPTPVSDHSQRLARMGFDMLDVVARVRAETGYDLQMRVGLASGPVTAGVIGTKKFSYDIWGDAVNLAARLENKSRPGRILICPTCRTRLEDEFHFESHGEIEIKGVGLQETWFLVPDMRKRAMEEEPRETSTIRAKA</sequence>
<dbReference type="PANTHER" id="PTHR11920:SF335">
    <property type="entry name" value="GUANYLATE CYCLASE"/>
    <property type="match status" value="1"/>
</dbReference>
<dbReference type="EMBL" id="LN829119">
    <property type="protein sequence ID" value="CPR19053.1"/>
    <property type="molecule type" value="Genomic_DNA"/>
</dbReference>
<evidence type="ECO:0000256" key="5">
    <source>
        <dbReference type="ARBA" id="ARBA00023136"/>
    </source>
</evidence>
<evidence type="ECO:0000256" key="7">
    <source>
        <dbReference type="RuleBase" id="RU000405"/>
    </source>
</evidence>
<dbReference type="InterPro" id="IPR048432">
    <property type="entry name" value="MASE7"/>
</dbReference>
<keyword evidence="5 8" id="KW-0472">Membrane</keyword>
<dbReference type="InterPro" id="IPR050401">
    <property type="entry name" value="Cyclic_nucleotide_synthase"/>
</dbReference>
<evidence type="ECO:0000256" key="3">
    <source>
        <dbReference type="ARBA" id="ARBA00022741"/>
    </source>
</evidence>
<feature type="transmembrane region" description="Helical" evidence="8">
    <location>
        <begin position="154"/>
        <end position="171"/>
    </location>
</feature>
<dbReference type="InterPro" id="IPR001054">
    <property type="entry name" value="A/G_cyclase"/>
</dbReference>
<evidence type="ECO:0000256" key="1">
    <source>
        <dbReference type="ARBA" id="ARBA00004370"/>
    </source>
</evidence>
<dbReference type="Pfam" id="PF00211">
    <property type="entry name" value="Guanylate_cyc"/>
    <property type="match status" value="1"/>
</dbReference>
<dbReference type="CDD" id="cd07302">
    <property type="entry name" value="CHD"/>
    <property type="match status" value="1"/>
</dbReference>
<dbReference type="OrthoDB" id="315417at2"/>
<dbReference type="Pfam" id="PF20967">
    <property type="entry name" value="MASE7"/>
    <property type="match status" value="1"/>
</dbReference>
<accession>A0A0D6JF91</accession>
<name>A0A0D6JF91_9HYPH</name>
<keyword evidence="4 8" id="KW-1133">Transmembrane helix</keyword>
<feature type="domain" description="Guanylate cyclase" evidence="9">
    <location>
        <begin position="252"/>
        <end position="379"/>
    </location>
</feature>
<organism evidence="10 11">
    <name type="scientific">Candidatus Filomicrobium marinum</name>
    <dbReference type="NCBI Taxonomy" id="1608628"/>
    <lineage>
        <taxon>Bacteria</taxon>
        <taxon>Pseudomonadati</taxon>
        <taxon>Pseudomonadota</taxon>
        <taxon>Alphaproteobacteria</taxon>
        <taxon>Hyphomicrobiales</taxon>
        <taxon>Hyphomicrobiaceae</taxon>
        <taxon>Filomicrobium</taxon>
    </lineage>
</organism>
<dbReference type="KEGG" id="fil:BN1229_v1_1980"/>
<evidence type="ECO:0000313" key="10">
    <source>
        <dbReference type="EMBL" id="CPR19053.1"/>
    </source>
</evidence>
<dbReference type="AlphaFoldDB" id="A0A0D6JF91"/>
<feature type="transmembrane region" description="Helical" evidence="8">
    <location>
        <begin position="105"/>
        <end position="126"/>
    </location>
</feature>
<dbReference type="PROSITE" id="PS50125">
    <property type="entry name" value="GUANYLATE_CYCLASE_2"/>
    <property type="match status" value="1"/>
</dbReference>
<keyword evidence="3" id="KW-0547">Nucleotide-binding</keyword>
<dbReference type="RefSeq" id="WP_082101086.1">
    <property type="nucleotide sequence ID" value="NZ_LN829118.1"/>
</dbReference>
<dbReference type="SMART" id="SM00044">
    <property type="entry name" value="CYCc"/>
    <property type="match status" value="1"/>
</dbReference>
<feature type="transmembrane region" description="Helical" evidence="8">
    <location>
        <begin position="81"/>
        <end position="98"/>
    </location>
</feature>